<keyword evidence="2" id="KW-0349">Heme</keyword>
<organism evidence="5 6">
    <name type="scientific">Streptomyces marincola</name>
    <dbReference type="NCBI Taxonomy" id="2878388"/>
    <lineage>
        <taxon>Bacteria</taxon>
        <taxon>Bacillati</taxon>
        <taxon>Actinomycetota</taxon>
        <taxon>Actinomycetes</taxon>
        <taxon>Kitasatosporales</taxon>
        <taxon>Streptomycetaceae</taxon>
        <taxon>Streptomyces</taxon>
    </lineage>
</organism>
<evidence type="ECO:0000256" key="3">
    <source>
        <dbReference type="ARBA" id="ARBA00023002"/>
    </source>
</evidence>
<name>A0A1W7D685_9ACTN</name>
<dbReference type="Proteomes" id="UP000194218">
    <property type="component" value="Chromosome"/>
</dbReference>
<keyword evidence="1" id="KW-0004">4Fe-4S</keyword>
<dbReference type="SUPFAM" id="SSF55124">
    <property type="entry name" value="Nitrite/Sulfite reductase N-terminal domain-like"/>
    <property type="match status" value="1"/>
</dbReference>
<dbReference type="PANTHER" id="PTHR32439">
    <property type="entry name" value="FERREDOXIN--NITRITE REDUCTASE, CHLOROPLASTIC"/>
    <property type="match status" value="1"/>
</dbReference>
<sequence>MTPSVVRDSVARDRPDRCPGALRPWPADDGLLVRLRLVGGRLPARALRALLALSERWGDGRVHLTSRANLQVRGLPSDGGALAPEVLAAIEATGLLPSRSHELVRNIMVSPQTGLAGGRADLRGTAAGLDAALLARERLAHLPGRFLFVLDDGRGDLLDRPCDLGLVALNGTTAQLRVGDVLGRTLPLGEAAAALADLALAFLRLRGEGPAAPWHVRELPEPPVPPAEPDPGLPRAGAALPYGDVPGGRHVGIPGGALTREQVEELTAAGADLVVTPWHGVLVPAGAAA</sequence>
<dbReference type="InterPro" id="IPR005117">
    <property type="entry name" value="NiRdtase/SiRdtase_haem-b_fer"/>
</dbReference>
<dbReference type="Gene3D" id="3.90.480.20">
    <property type="match status" value="1"/>
</dbReference>
<protein>
    <submittedName>
        <fullName evidence="5">Nitrite reductase</fullName>
    </submittedName>
</protein>
<dbReference type="GO" id="GO:0016491">
    <property type="term" value="F:oxidoreductase activity"/>
    <property type="evidence" value="ECO:0007669"/>
    <property type="project" value="UniProtKB-KW"/>
</dbReference>
<keyword evidence="2" id="KW-0408">Iron</keyword>
<dbReference type="Pfam" id="PF03460">
    <property type="entry name" value="NIR_SIR_ferr"/>
    <property type="match status" value="1"/>
</dbReference>
<reference evidence="5 6" key="1">
    <citation type="submission" date="2017-05" db="EMBL/GenBank/DDBJ databases">
        <title>Complete genome sequence of Streptomyces sp. SCSIO 03032 revealed the diverse biosynthetic pathways for its bioactive secondary metabolites.</title>
        <authorList>
            <person name="Ma L."/>
            <person name="Zhu Y."/>
            <person name="Zhang W."/>
            <person name="Zhang G."/>
            <person name="Tian X."/>
            <person name="Zhang S."/>
            <person name="Zhang C."/>
        </authorList>
    </citation>
    <scope>NUCLEOTIDE SEQUENCE [LARGE SCALE GENOMIC DNA]</scope>
    <source>
        <strain evidence="5 6">SCSIO 03032</strain>
    </source>
</reference>
<keyword evidence="1" id="KW-0411">Iron-sulfur</keyword>
<dbReference type="InterPro" id="IPR051329">
    <property type="entry name" value="NIR_SIR_4Fe-4S"/>
</dbReference>
<evidence type="ECO:0000256" key="1">
    <source>
        <dbReference type="ARBA" id="ARBA00022485"/>
    </source>
</evidence>
<evidence type="ECO:0000256" key="2">
    <source>
        <dbReference type="ARBA" id="ARBA00022617"/>
    </source>
</evidence>
<evidence type="ECO:0000313" key="5">
    <source>
        <dbReference type="EMBL" id="ARQ72546.1"/>
    </source>
</evidence>
<dbReference type="EMBL" id="CP021121">
    <property type="protein sequence ID" value="ARQ72546.1"/>
    <property type="molecule type" value="Genomic_DNA"/>
</dbReference>
<dbReference type="GO" id="GO:0051539">
    <property type="term" value="F:4 iron, 4 sulfur cluster binding"/>
    <property type="evidence" value="ECO:0007669"/>
    <property type="project" value="UniProtKB-KW"/>
</dbReference>
<dbReference type="AlphaFoldDB" id="A0A1W7D685"/>
<proteinExistence type="predicted"/>
<dbReference type="InterPro" id="IPR036136">
    <property type="entry name" value="Nit/Sulf_reduc_fer-like_dom_sf"/>
</dbReference>
<accession>A0A1W7D685</accession>
<evidence type="ECO:0000259" key="4">
    <source>
        <dbReference type="Pfam" id="PF03460"/>
    </source>
</evidence>
<keyword evidence="3" id="KW-0560">Oxidoreductase</keyword>
<dbReference type="OrthoDB" id="105450at2"/>
<dbReference type="PANTHER" id="PTHR32439:SF9">
    <property type="entry name" value="BLR3264 PROTEIN"/>
    <property type="match status" value="1"/>
</dbReference>
<evidence type="ECO:0000313" key="6">
    <source>
        <dbReference type="Proteomes" id="UP000194218"/>
    </source>
</evidence>
<keyword evidence="2" id="KW-0479">Metal-binding</keyword>
<feature type="domain" description="Nitrite/Sulfite reductase ferredoxin-like" evidence="4">
    <location>
        <begin position="29"/>
        <end position="78"/>
    </location>
</feature>
<keyword evidence="6" id="KW-1185">Reference proteome</keyword>
<dbReference type="KEGG" id="smao:CAG99_21365"/>
<gene>
    <name evidence="5" type="ORF">CAG99_21365</name>
</gene>